<protein>
    <recommendedName>
        <fullName evidence="5">Protein-export protein SecB</fullName>
    </recommendedName>
</protein>
<accession>A0A927C4F0</accession>
<keyword evidence="3 5" id="KW-0653">Protein transport</keyword>
<dbReference type="AlphaFoldDB" id="A0A927C4F0"/>
<dbReference type="PANTHER" id="PTHR36918">
    <property type="match status" value="1"/>
</dbReference>
<dbReference type="GO" id="GO:0015031">
    <property type="term" value="P:protein transport"/>
    <property type="evidence" value="ECO:0007669"/>
    <property type="project" value="UniProtKB-UniRule"/>
</dbReference>
<keyword evidence="4 5" id="KW-0811">Translocation</keyword>
<dbReference type="NCBIfam" id="NF004393">
    <property type="entry name" value="PRK05751.1-4"/>
    <property type="match status" value="1"/>
</dbReference>
<dbReference type="Gene3D" id="3.10.420.10">
    <property type="entry name" value="SecB-like"/>
    <property type="match status" value="1"/>
</dbReference>
<evidence type="ECO:0000256" key="1">
    <source>
        <dbReference type="ARBA" id="ARBA00009990"/>
    </source>
</evidence>
<reference evidence="6" key="1">
    <citation type="submission" date="2020-09" db="EMBL/GenBank/DDBJ databases">
        <authorList>
            <person name="Yoon J.-W."/>
        </authorList>
    </citation>
    <scope>NUCLEOTIDE SEQUENCE</scope>
    <source>
        <strain evidence="6">KMU-158</strain>
    </source>
</reference>
<dbReference type="InterPro" id="IPR003708">
    <property type="entry name" value="SecB"/>
</dbReference>
<dbReference type="NCBIfam" id="TIGR00809">
    <property type="entry name" value="secB"/>
    <property type="match status" value="1"/>
</dbReference>
<dbReference type="Pfam" id="PF02556">
    <property type="entry name" value="SecB"/>
    <property type="match status" value="1"/>
</dbReference>
<comment type="function">
    <text evidence="5">One of the proteins required for the normal export of preproteins out of the cell cytoplasm. It is a molecular chaperone that binds to a subset of precursor proteins, maintaining them in a translocation-competent state. It also specifically binds to its receptor SecA.</text>
</comment>
<dbReference type="GO" id="GO:0005737">
    <property type="term" value="C:cytoplasm"/>
    <property type="evidence" value="ECO:0007669"/>
    <property type="project" value="UniProtKB-SubCell"/>
</dbReference>
<dbReference type="InterPro" id="IPR035958">
    <property type="entry name" value="SecB-like_sf"/>
</dbReference>
<keyword evidence="5" id="KW-0963">Cytoplasm</keyword>
<evidence type="ECO:0000256" key="4">
    <source>
        <dbReference type="ARBA" id="ARBA00023010"/>
    </source>
</evidence>
<keyword evidence="7" id="KW-1185">Reference proteome</keyword>
<keyword evidence="2 5" id="KW-0813">Transport</keyword>
<dbReference type="RefSeq" id="WP_190766372.1">
    <property type="nucleotide sequence ID" value="NZ_JACXLD010000009.1"/>
</dbReference>
<evidence type="ECO:0000256" key="5">
    <source>
        <dbReference type="HAMAP-Rule" id="MF_00821"/>
    </source>
</evidence>
<gene>
    <name evidence="5 6" type="primary">secB</name>
    <name evidence="6" type="ORF">IB286_13270</name>
</gene>
<dbReference type="EMBL" id="JACXLD010000009">
    <property type="protein sequence ID" value="MBD2859973.1"/>
    <property type="molecule type" value="Genomic_DNA"/>
</dbReference>
<dbReference type="PRINTS" id="PR01594">
    <property type="entry name" value="SECBCHAPRONE"/>
</dbReference>
<dbReference type="Proteomes" id="UP000610558">
    <property type="component" value="Unassembled WGS sequence"/>
</dbReference>
<evidence type="ECO:0000313" key="6">
    <source>
        <dbReference type="EMBL" id="MBD2859973.1"/>
    </source>
</evidence>
<dbReference type="HAMAP" id="MF_00821">
    <property type="entry name" value="SecB"/>
    <property type="match status" value="1"/>
</dbReference>
<dbReference type="PANTHER" id="PTHR36918:SF1">
    <property type="entry name" value="PROTEIN-EXPORT PROTEIN SECB"/>
    <property type="match status" value="1"/>
</dbReference>
<comment type="caution">
    <text evidence="6">The sequence shown here is derived from an EMBL/GenBank/DDBJ whole genome shotgun (WGS) entry which is preliminary data.</text>
</comment>
<comment type="similarity">
    <text evidence="1 5">Belongs to the SecB family.</text>
</comment>
<name>A0A927C4F0_9GAMM</name>
<dbReference type="GO" id="GO:0051262">
    <property type="term" value="P:protein tetramerization"/>
    <property type="evidence" value="ECO:0007669"/>
    <property type="project" value="InterPro"/>
</dbReference>
<evidence type="ECO:0000256" key="2">
    <source>
        <dbReference type="ARBA" id="ARBA00022448"/>
    </source>
</evidence>
<proteinExistence type="inferred from homology"/>
<organism evidence="6 7">
    <name type="scientific">Spongiibacter pelagi</name>
    <dbReference type="NCBI Taxonomy" id="2760804"/>
    <lineage>
        <taxon>Bacteria</taxon>
        <taxon>Pseudomonadati</taxon>
        <taxon>Pseudomonadota</taxon>
        <taxon>Gammaproteobacteria</taxon>
        <taxon>Cellvibrionales</taxon>
        <taxon>Spongiibacteraceae</taxon>
        <taxon>Spongiibacter</taxon>
    </lineage>
</organism>
<dbReference type="GO" id="GO:0051082">
    <property type="term" value="F:unfolded protein binding"/>
    <property type="evidence" value="ECO:0007669"/>
    <property type="project" value="InterPro"/>
</dbReference>
<comment type="subunit">
    <text evidence="5">Homotetramer, a dimer of dimers. One homotetramer interacts with 1 SecA dimer.</text>
</comment>
<sequence length="166" mass="18164">MAEQNSDQEQGAAAQEKPAATFALQRIYIKDASFESPASPVVFTKAWKPKIQVDLNTRSQPVAEKNFEVTLTVTITAKLEDQEETAFLVEIQQGGLFLIDGVEGEQLRQLLGIACPNMLFPYIREAVDALVVKGGFPALALQPVNFEGLYRQAQQEAAKQAAATTH</sequence>
<evidence type="ECO:0000256" key="3">
    <source>
        <dbReference type="ARBA" id="ARBA00022927"/>
    </source>
</evidence>
<dbReference type="GO" id="GO:0006457">
    <property type="term" value="P:protein folding"/>
    <property type="evidence" value="ECO:0007669"/>
    <property type="project" value="UniProtKB-UniRule"/>
</dbReference>
<keyword evidence="5" id="KW-0143">Chaperone</keyword>
<evidence type="ECO:0000313" key="7">
    <source>
        <dbReference type="Proteomes" id="UP000610558"/>
    </source>
</evidence>
<comment type="subcellular location">
    <subcellularLocation>
        <location evidence="5">Cytoplasm</location>
    </subcellularLocation>
</comment>
<dbReference type="SUPFAM" id="SSF54611">
    <property type="entry name" value="SecB-like"/>
    <property type="match status" value="1"/>
</dbReference>